<comment type="cofactor">
    <cofactor evidence="6">
        <name>thiamine diphosphate</name>
        <dbReference type="ChEBI" id="CHEBI:58937"/>
    </cofactor>
    <text evidence="6">Binds 1 thiamine pyrophosphate per subunit.</text>
</comment>
<gene>
    <name evidence="6" type="primary">menD</name>
    <name evidence="10" type="ORF">BSZ39_06810</name>
</gene>
<evidence type="ECO:0000256" key="7">
    <source>
        <dbReference type="SAM" id="MobiDB-lite"/>
    </source>
</evidence>
<comment type="catalytic activity">
    <reaction evidence="6">
        <text>isochorismate + 2-oxoglutarate + H(+) = 5-enolpyruvoyl-6-hydroxy-2-succinyl-cyclohex-3-ene-1-carboxylate + CO2</text>
        <dbReference type="Rhea" id="RHEA:25593"/>
        <dbReference type="ChEBI" id="CHEBI:15378"/>
        <dbReference type="ChEBI" id="CHEBI:16526"/>
        <dbReference type="ChEBI" id="CHEBI:16810"/>
        <dbReference type="ChEBI" id="CHEBI:29780"/>
        <dbReference type="ChEBI" id="CHEBI:58818"/>
        <dbReference type="EC" id="2.2.1.9"/>
    </reaction>
</comment>
<dbReference type="InterPro" id="IPR011766">
    <property type="entry name" value="TPP_enzyme_TPP-bd"/>
</dbReference>
<comment type="cofactor">
    <cofactor evidence="6">
        <name>Mg(2+)</name>
        <dbReference type="ChEBI" id="CHEBI:18420"/>
    </cofactor>
    <cofactor evidence="6">
        <name>Mn(2+)</name>
        <dbReference type="ChEBI" id="CHEBI:29035"/>
    </cofactor>
</comment>
<protein>
    <recommendedName>
        <fullName evidence="6">2-succinyl-5-enolpyruvyl-6-hydroxy-3-cyclohexene-1-carboxylate synthase</fullName>
        <shortName evidence="6">SEPHCHC synthase</shortName>
        <ecNumber evidence="6">2.2.1.9</ecNumber>
    </recommendedName>
    <alternativeName>
        <fullName evidence="6">Menaquinone biosynthesis protein MenD</fullName>
    </alternativeName>
</protein>
<evidence type="ECO:0000256" key="6">
    <source>
        <dbReference type="HAMAP-Rule" id="MF_01659"/>
    </source>
</evidence>
<evidence type="ECO:0000313" key="11">
    <source>
        <dbReference type="Proteomes" id="UP000185628"/>
    </source>
</evidence>
<dbReference type="SUPFAM" id="SSF52518">
    <property type="entry name" value="Thiamin diphosphate-binding fold (THDP-binding)"/>
    <property type="match status" value="2"/>
</dbReference>
<dbReference type="EMBL" id="MQVR01000033">
    <property type="protein sequence ID" value="OKL53952.1"/>
    <property type="molecule type" value="Genomic_DNA"/>
</dbReference>
<feature type="region of interest" description="Disordered" evidence="7">
    <location>
        <begin position="166"/>
        <end position="206"/>
    </location>
</feature>
<accession>A0A1Q5Q2Q5</accession>
<dbReference type="GO" id="GO:0000287">
    <property type="term" value="F:magnesium ion binding"/>
    <property type="evidence" value="ECO:0007669"/>
    <property type="project" value="UniProtKB-UniRule"/>
</dbReference>
<dbReference type="GO" id="GO:0030976">
    <property type="term" value="F:thiamine pyrophosphate binding"/>
    <property type="evidence" value="ECO:0007669"/>
    <property type="project" value="UniProtKB-UniRule"/>
</dbReference>
<dbReference type="Gene3D" id="3.40.50.1220">
    <property type="entry name" value="TPP-binding domain"/>
    <property type="match status" value="1"/>
</dbReference>
<comment type="caution">
    <text evidence="10">The sequence shown here is derived from an EMBL/GenBank/DDBJ whole genome shotgun (WGS) entry which is preliminary data.</text>
</comment>
<dbReference type="GO" id="GO:0030145">
    <property type="term" value="F:manganese ion binding"/>
    <property type="evidence" value="ECO:0007669"/>
    <property type="project" value="UniProtKB-UniRule"/>
</dbReference>
<evidence type="ECO:0000313" key="10">
    <source>
        <dbReference type="EMBL" id="OKL53952.1"/>
    </source>
</evidence>
<dbReference type="Pfam" id="PF02776">
    <property type="entry name" value="TPP_enzyme_N"/>
    <property type="match status" value="1"/>
</dbReference>
<reference evidence="11" key="1">
    <citation type="submission" date="2016-12" db="EMBL/GenBank/DDBJ databases">
        <authorList>
            <person name="Meng X."/>
        </authorList>
    </citation>
    <scope>NUCLEOTIDE SEQUENCE [LARGE SCALE GENOMIC DNA]</scope>
    <source>
        <strain evidence="11">DSM 19116</strain>
    </source>
</reference>
<comment type="similarity">
    <text evidence="6">Belongs to the TPP enzyme family. MenD subfamily.</text>
</comment>
<dbReference type="RefSeq" id="WP_073716620.1">
    <property type="nucleotide sequence ID" value="NZ_MQVR01000033.1"/>
</dbReference>
<evidence type="ECO:0000259" key="9">
    <source>
        <dbReference type="Pfam" id="PF02776"/>
    </source>
</evidence>
<dbReference type="GO" id="GO:0009234">
    <property type="term" value="P:menaquinone biosynthetic process"/>
    <property type="evidence" value="ECO:0007669"/>
    <property type="project" value="UniProtKB-UniRule"/>
</dbReference>
<dbReference type="EC" id="2.2.1.9" evidence="6"/>
<keyword evidence="2 6" id="KW-0479">Metal-binding</keyword>
<name>A0A1Q5Q2Q5_9ACTO</name>
<keyword evidence="6" id="KW-0474">Menaquinone biosynthesis</keyword>
<dbReference type="NCBIfam" id="TIGR00173">
    <property type="entry name" value="menD"/>
    <property type="match status" value="1"/>
</dbReference>
<dbReference type="Proteomes" id="UP000185628">
    <property type="component" value="Unassembled WGS sequence"/>
</dbReference>
<keyword evidence="11" id="KW-1185">Reference proteome</keyword>
<evidence type="ECO:0000256" key="1">
    <source>
        <dbReference type="ARBA" id="ARBA00022679"/>
    </source>
</evidence>
<organism evidence="10 11">
    <name type="scientific">Bowdeniella nasicola</name>
    <dbReference type="NCBI Taxonomy" id="208480"/>
    <lineage>
        <taxon>Bacteria</taxon>
        <taxon>Bacillati</taxon>
        <taxon>Actinomycetota</taxon>
        <taxon>Actinomycetes</taxon>
        <taxon>Actinomycetales</taxon>
        <taxon>Actinomycetaceae</taxon>
        <taxon>Bowdeniella</taxon>
    </lineage>
</organism>
<dbReference type="InterPro" id="IPR029061">
    <property type="entry name" value="THDP-binding"/>
</dbReference>
<evidence type="ECO:0000256" key="3">
    <source>
        <dbReference type="ARBA" id="ARBA00022842"/>
    </source>
</evidence>
<comment type="pathway">
    <text evidence="6">Quinol/quinone metabolism; menaquinone biosynthesis.</text>
</comment>
<dbReference type="InterPro" id="IPR004433">
    <property type="entry name" value="MenaQ_synth_MenD"/>
</dbReference>
<comment type="function">
    <text evidence="6">Catalyzes the thiamine diphosphate-dependent decarboxylation of 2-oxoglutarate and the subsequent addition of the resulting succinic semialdehyde-thiamine pyrophosphate anion to isochorismate to yield 2-succinyl-5-enolpyruvyl-6-hydroxy-3-cyclohexene-1-carboxylate (SEPHCHC).</text>
</comment>
<dbReference type="InterPro" id="IPR012001">
    <property type="entry name" value="Thiamin_PyroP_enz_TPP-bd_dom"/>
</dbReference>
<dbReference type="OrthoDB" id="9791859at2"/>
<comment type="pathway">
    <text evidence="6">Quinol/quinone metabolism; 1,4-dihydroxy-2-naphthoate biosynthesis; 1,4-dihydroxy-2-naphthoate from chorismate: step 2/7.</text>
</comment>
<dbReference type="UniPathway" id="UPA00079"/>
<feature type="domain" description="Thiamine pyrophosphate enzyme N-terminal TPP-binding" evidence="9">
    <location>
        <begin position="6"/>
        <end position="124"/>
    </location>
</feature>
<feature type="domain" description="Thiamine pyrophosphate enzyme TPP-binding" evidence="8">
    <location>
        <begin position="402"/>
        <end position="543"/>
    </location>
</feature>
<evidence type="ECO:0000259" key="8">
    <source>
        <dbReference type="Pfam" id="PF02775"/>
    </source>
</evidence>
<dbReference type="HAMAP" id="MF_01659">
    <property type="entry name" value="MenD"/>
    <property type="match status" value="1"/>
</dbReference>
<keyword evidence="4 6" id="KW-0786">Thiamine pyrophosphate</keyword>
<keyword evidence="3 6" id="KW-0460">Magnesium</keyword>
<evidence type="ECO:0000256" key="2">
    <source>
        <dbReference type="ARBA" id="ARBA00022723"/>
    </source>
</evidence>
<dbReference type="CDD" id="cd07037">
    <property type="entry name" value="TPP_PYR_MenD"/>
    <property type="match status" value="1"/>
</dbReference>
<dbReference type="UniPathway" id="UPA01057">
    <property type="reaction ID" value="UER00164"/>
</dbReference>
<dbReference type="PANTHER" id="PTHR42916">
    <property type="entry name" value="2-SUCCINYL-5-ENOLPYRUVYL-6-HYDROXY-3-CYCLOHEXENE-1-CARBOXYLATE SYNTHASE"/>
    <property type="match status" value="1"/>
</dbReference>
<dbReference type="PANTHER" id="PTHR42916:SF1">
    <property type="entry name" value="PROTEIN PHYLLO, CHLOROPLASTIC"/>
    <property type="match status" value="1"/>
</dbReference>
<dbReference type="PIRSF" id="PIRSF004983">
    <property type="entry name" value="MenD"/>
    <property type="match status" value="1"/>
</dbReference>
<keyword evidence="1 6" id="KW-0808">Transferase</keyword>
<dbReference type="AlphaFoldDB" id="A0A1Q5Q2Q5"/>
<keyword evidence="5 6" id="KW-0464">Manganese</keyword>
<dbReference type="Pfam" id="PF02775">
    <property type="entry name" value="TPP_enzyme_C"/>
    <property type="match status" value="1"/>
</dbReference>
<proteinExistence type="inferred from homology"/>
<evidence type="ECO:0000256" key="4">
    <source>
        <dbReference type="ARBA" id="ARBA00023052"/>
    </source>
</evidence>
<sequence>MSDATTTARRIVARLIAGGVRDVVLAPGSRSAPLAYAIADAEAAGDLRVLIRLDERAVAFSALGLALATDTPVAIVTTSGTAVANLYPALAEADADAVPLIALTADRPAELWGTGANQTTNQLALFANVARHCGHLCADEPDVEAEVDAALSAARGLTSVAPGPVQLNVSFRPPLTPDAARLDDTTDAPAGPKAVASPQPADLAPRADSAPITDLLRALDRPLVVAGDKADQVAGIRAALTALGAPIAAEPSSNLRDLPSAIGRIPELLGTPLAEQIGAVIIAGHPTLTRPATSLISRTDIPVVVLAPHGKPTDLTGGTARILSVARTAADDSRAEPPPVSAWLRSWHDAEAALPEPAPTALQAAALAVWRACATAGLDLLIGSSSTIRALDALVLTGQRSPGFRTWANRGLAGIDGTIATGWGLARGLARPVRIVLGDLTYLHDVSALLRGAAEADVDLQVIVLDDRGGSIFDGLEHGTLAATSPAAHDRFTRYFLTPQAADITAIAAGFGATTHSLAVTPDDDRALAELLAAPVRGRSVVHVDVSAKSQVR</sequence>
<evidence type="ECO:0000256" key="5">
    <source>
        <dbReference type="ARBA" id="ARBA00023211"/>
    </source>
</evidence>
<dbReference type="Gene3D" id="3.40.50.970">
    <property type="match status" value="2"/>
</dbReference>
<comment type="subunit">
    <text evidence="6">Homodimer.</text>
</comment>
<dbReference type="GO" id="GO:0070204">
    <property type="term" value="F:2-succinyl-5-enolpyruvyl-6-hydroxy-3-cyclohexene-1-carboxylic-acid synthase activity"/>
    <property type="evidence" value="ECO:0007669"/>
    <property type="project" value="UniProtKB-UniRule"/>
</dbReference>